<feature type="transmembrane region" description="Helical" evidence="5">
    <location>
        <begin position="12"/>
        <end position="37"/>
    </location>
</feature>
<dbReference type="InterPro" id="IPR008952">
    <property type="entry name" value="Tetraspanin_EC2_sf"/>
</dbReference>
<evidence type="ECO:0000256" key="2">
    <source>
        <dbReference type="ARBA" id="ARBA00022692"/>
    </source>
</evidence>
<evidence type="ECO:0000256" key="1">
    <source>
        <dbReference type="ARBA" id="ARBA00004141"/>
    </source>
</evidence>
<dbReference type="Proteomes" id="UP000018467">
    <property type="component" value="Unassembled WGS sequence"/>
</dbReference>
<dbReference type="SUPFAM" id="SSF48652">
    <property type="entry name" value="Tetraspanin"/>
    <property type="match status" value="1"/>
</dbReference>
<name>A0A3B1KA76_ASTMX</name>
<evidence type="ECO:0000313" key="7">
    <source>
        <dbReference type="Proteomes" id="UP000018467"/>
    </source>
</evidence>
<keyword evidence="2 5" id="KW-0812">Transmembrane</keyword>
<reference evidence="7" key="2">
    <citation type="journal article" date="2014" name="Nat. Commun.">
        <title>The cavefish genome reveals candidate genes for eye loss.</title>
        <authorList>
            <person name="McGaugh S.E."/>
            <person name="Gross J.B."/>
            <person name="Aken B."/>
            <person name="Blin M."/>
            <person name="Borowsky R."/>
            <person name="Chalopin D."/>
            <person name="Hinaux H."/>
            <person name="Jeffery W.R."/>
            <person name="Keene A."/>
            <person name="Ma L."/>
            <person name="Minx P."/>
            <person name="Murphy D."/>
            <person name="O'Quin K.E."/>
            <person name="Retaux S."/>
            <person name="Rohner N."/>
            <person name="Searle S.M."/>
            <person name="Stahl B.A."/>
            <person name="Tabin C."/>
            <person name="Volff J.N."/>
            <person name="Yoshizawa M."/>
            <person name="Warren W.C."/>
        </authorList>
    </citation>
    <scope>NUCLEOTIDE SEQUENCE [LARGE SCALE GENOMIC DNA]</scope>
    <source>
        <strain evidence="7">female</strain>
    </source>
</reference>
<reference evidence="6" key="4">
    <citation type="submission" date="2025-09" db="UniProtKB">
        <authorList>
            <consortium name="Ensembl"/>
        </authorList>
    </citation>
    <scope>IDENTIFICATION</scope>
</reference>
<keyword evidence="7" id="KW-1185">Reference proteome</keyword>
<dbReference type="GeneTree" id="ENSGT00940000171928"/>
<evidence type="ECO:0000256" key="3">
    <source>
        <dbReference type="ARBA" id="ARBA00022989"/>
    </source>
</evidence>
<proteinExistence type="predicted"/>
<protein>
    <submittedName>
        <fullName evidence="6">CD9 antigen-like</fullName>
    </submittedName>
</protein>
<reference evidence="6" key="3">
    <citation type="submission" date="2025-08" db="UniProtKB">
        <authorList>
            <consortium name="Ensembl"/>
        </authorList>
    </citation>
    <scope>IDENTIFICATION</scope>
</reference>
<dbReference type="Gene3D" id="1.10.1450.10">
    <property type="entry name" value="Tetraspanin"/>
    <property type="match status" value="1"/>
</dbReference>
<keyword evidence="3 5" id="KW-1133">Transmembrane helix</keyword>
<evidence type="ECO:0000256" key="4">
    <source>
        <dbReference type="ARBA" id="ARBA00023136"/>
    </source>
</evidence>
<feature type="transmembrane region" description="Helical" evidence="5">
    <location>
        <begin position="52"/>
        <end position="73"/>
    </location>
</feature>
<feature type="transmembrane region" description="Helical" evidence="5">
    <location>
        <begin position="85"/>
        <end position="108"/>
    </location>
</feature>
<organism evidence="6 7">
    <name type="scientific">Astyanax mexicanus</name>
    <name type="common">Blind cave fish</name>
    <name type="synonym">Astyanax fasciatus mexicanus</name>
    <dbReference type="NCBI Taxonomy" id="7994"/>
    <lineage>
        <taxon>Eukaryota</taxon>
        <taxon>Metazoa</taxon>
        <taxon>Chordata</taxon>
        <taxon>Craniata</taxon>
        <taxon>Vertebrata</taxon>
        <taxon>Euteleostomi</taxon>
        <taxon>Actinopterygii</taxon>
        <taxon>Neopterygii</taxon>
        <taxon>Teleostei</taxon>
        <taxon>Ostariophysi</taxon>
        <taxon>Characiformes</taxon>
        <taxon>Characoidei</taxon>
        <taxon>Acestrorhamphidae</taxon>
        <taxon>Acestrorhamphinae</taxon>
        <taxon>Astyanax</taxon>
    </lineage>
</organism>
<dbReference type="InParanoid" id="A0A3B1KA76"/>
<sequence>MALDGCGQICKVLLFLVNLLFVLAGMGMLCGGLYLRFSAEGPLNLDLKTQHFVFAVSVLMAVGAAILIAAAIGDYASCSENKSALGVYCGILAFLATLTIICGVLSYLNIREFCNHVGEFYATVYAQYLIKKDGIRAIILRLFHNAFDCCGLGGTLQTIMQETDTCPQKYSLMGISFSTSTSCVTAILADLQASTVLGTFIGIAGLMILAVALASAVWHQSSRSVSSPPPYVLLTSSIPLSSPSSATSTSVLLYSPPPVTDTAEVI</sequence>
<dbReference type="InterPro" id="IPR018499">
    <property type="entry name" value="Tetraspanin/Peripherin"/>
</dbReference>
<keyword evidence="4 5" id="KW-0472">Membrane</keyword>
<dbReference type="Ensembl" id="ENSAMXT00000054996.1">
    <property type="protein sequence ID" value="ENSAMXP00000050995.1"/>
    <property type="gene ID" value="ENSAMXG00000040332.1"/>
</dbReference>
<feature type="transmembrane region" description="Helical" evidence="5">
    <location>
        <begin position="196"/>
        <end position="218"/>
    </location>
</feature>
<reference evidence="7" key="1">
    <citation type="submission" date="2013-03" db="EMBL/GenBank/DDBJ databases">
        <authorList>
            <person name="Jeffery W."/>
            <person name="Warren W."/>
            <person name="Wilson R.K."/>
        </authorList>
    </citation>
    <scope>NUCLEOTIDE SEQUENCE</scope>
    <source>
        <strain evidence="7">female</strain>
    </source>
</reference>
<accession>A0A3B1KA76</accession>
<dbReference type="AlphaFoldDB" id="A0A3B1KA76"/>
<dbReference type="Pfam" id="PF00335">
    <property type="entry name" value="Tetraspanin"/>
    <property type="match status" value="1"/>
</dbReference>
<dbReference type="PRINTS" id="PR00259">
    <property type="entry name" value="TMFOUR"/>
</dbReference>
<evidence type="ECO:0000313" key="6">
    <source>
        <dbReference type="Ensembl" id="ENSAMXP00000050995.1"/>
    </source>
</evidence>
<comment type="subcellular location">
    <subcellularLocation>
        <location evidence="1">Membrane</location>
        <topology evidence="1">Multi-pass membrane protein</topology>
    </subcellularLocation>
</comment>
<dbReference type="Bgee" id="ENSAMXG00000040332">
    <property type="expression patterns" value="Expressed in zone of skin and 14 other cell types or tissues"/>
</dbReference>
<dbReference type="GO" id="GO:0016020">
    <property type="term" value="C:membrane"/>
    <property type="evidence" value="ECO:0007669"/>
    <property type="project" value="UniProtKB-SubCell"/>
</dbReference>
<evidence type="ECO:0000256" key="5">
    <source>
        <dbReference type="SAM" id="Phobius"/>
    </source>
</evidence>